<evidence type="ECO:0008006" key="3">
    <source>
        <dbReference type="Google" id="ProtNLM"/>
    </source>
</evidence>
<reference evidence="1" key="1">
    <citation type="submission" date="2021-02" db="EMBL/GenBank/DDBJ databases">
        <title>Skermanella TT6 skin isolate.</title>
        <authorList>
            <person name="Lee K."/>
            <person name="Ganzorig M."/>
        </authorList>
    </citation>
    <scope>NUCLEOTIDE SEQUENCE</scope>
    <source>
        <strain evidence="1">TT6</strain>
    </source>
</reference>
<geneLocation type="plasmid" evidence="1 2">
    <name>pTT6-1</name>
</geneLocation>
<protein>
    <recommendedName>
        <fullName evidence="3">Dihydrofolate reductase</fullName>
    </recommendedName>
</protein>
<proteinExistence type="predicted"/>
<evidence type="ECO:0000313" key="2">
    <source>
        <dbReference type="Proteomes" id="UP000595197"/>
    </source>
</evidence>
<evidence type="ECO:0000313" key="1">
    <source>
        <dbReference type="EMBL" id="QQP93031.1"/>
    </source>
</evidence>
<dbReference type="EMBL" id="CP067421">
    <property type="protein sequence ID" value="QQP93031.1"/>
    <property type="molecule type" value="Genomic_DNA"/>
</dbReference>
<dbReference type="Proteomes" id="UP000595197">
    <property type="component" value="Plasmid pTT6-1"/>
</dbReference>
<name>A0ABX7BIW8_9PROT</name>
<gene>
    <name evidence="1" type="ORF">IGS68_28080</name>
</gene>
<accession>A0ABX7BIW8</accession>
<dbReference type="RefSeq" id="WP_201082375.1">
    <property type="nucleotide sequence ID" value="NZ_CP067421.1"/>
</dbReference>
<organism evidence="1 2">
    <name type="scientific">Skermanella cutis</name>
    <dbReference type="NCBI Taxonomy" id="2775420"/>
    <lineage>
        <taxon>Bacteria</taxon>
        <taxon>Pseudomonadati</taxon>
        <taxon>Pseudomonadota</taxon>
        <taxon>Alphaproteobacteria</taxon>
        <taxon>Rhodospirillales</taxon>
        <taxon>Azospirillaceae</taxon>
        <taxon>Skermanella</taxon>
    </lineage>
</organism>
<sequence>MVSLIVTGLIDDIEAMDGKPLPWHLREDPGRPAVANRMFDAAGERRTRTAVPGSEA</sequence>
<keyword evidence="1" id="KW-0614">Plasmid</keyword>
<keyword evidence="2" id="KW-1185">Reference proteome</keyword>